<dbReference type="CDD" id="cd00446">
    <property type="entry name" value="GrpE"/>
    <property type="match status" value="1"/>
</dbReference>
<dbReference type="SUPFAM" id="SSF51064">
    <property type="entry name" value="Head domain of nucleotide exchange factor GrpE"/>
    <property type="match status" value="1"/>
</dbReference>
<dbReference type="HAMAP" id="MF_01151">
    <property type="entry name" value="GrpE"/>
    <property type="match status" value="1"/>
</dbReference>
<evidence type="ECO:0000256" key="2">
    <source>
        <dbReference type="ARBA" id="ARBA00009054"/>
    </source>
</evidence>
<dbReference type="Gene3D" id="3.90.20.20">
    <property type="match status" value="1"/>
</dbReference>
<evidence type="ECO:0000256" key="10">
    <source>
        <dbReference type="HAMAP-Rule" id="MF_01151"/>
    </source>
</evidence>
<gene>
    <name evidence="10 15" type="primary">grpE</name>
    <name evidence="14" type="ORF">Lbir_1625</name>
    <name evidence="15" type="ORF">NCTC12437_02178</name>
</gene>
<dbReference type="RefSeq" id="WP_058523676.1">
    <property type="nucleotide sequence ID" value="NZ_CAAAHV010000008.1"/>
</dbReference>
<keyword evidence="6 10" id="KW-0143">Chaperone</keyword>
<dbReference type="NCBIfam" id="NF010737">
    <property type="entry name" value="PRK14139.1"/>
    <property type="match status" value="1"/>
</dbReference>
<dbReference type="GO" id="GO:0006457">
    <property type="term" value="P:protein folding"/>
    <property type="evidence" value="ECO:0007669"/>
    <property type="project" value="InterPro"/>
</dbReference>
<evidence type="ECO:0000256" key="12">
    <source>
        <dbReference type="RuleBase" id="RU004478"/>
    </source>
</evidence>
<dbReference type="InterPro" id="IPR013805">
    <property type="entry name" value="GrpE_CC"/>
</dbReference>
<comment type="similarity">
    <text evidence="2 10 12">Belongs to the GrpE family.</text>
</comment>
<evidence type="ECO:0000256" key="7">
    <source>
        <dbReference type="ARBA" id="ARBA00053401"/>
    </source>
</evidence>
<dbReference type="NCBIfam" id="NF010742">
    <property type="entry name" value="PRK14144.1"/>
    <property type="match status" value="1"/>
</dbReference>
<dbReference type="GO" id="GO:0051082">
    <property type="term" value="F:unfolded protein binding"/>
    <property type="evidence" value="ECO:0007669"/>
    <property type="project" value="TreeGrafter"/>
</dbReference>
<dbReference type="Proteomes" id="UP000054735">
    <property type="component" value="Unassembled WGS sequence"/>
</dbReference>
<evidence type="ECO:0000256" key="1">
    <source>
        <dbReference type="ARBA" id="ARBA00004496"/>
    </source>
</evidence>
<feature type="compositionally biased region" description="Acidic residues" evidence="13">
    <location>
        <begin position="23"/>
        <end position="36"/>
    </location>
</feature>
<reference evidence="15 17" key="2">
    <citation type="submission" date="2018-06" db="EMBL/GenBank/DDBJ databases">
        <authorList>
            <consortium name="Pathogen Informatics"/>
            <person name="Doyle S."/>
        </authorList>
    </citation>
    <scope>NUCLEOTIDE SEQUENCE [LARGE SCALE GENOMIC DNA]</scope>
    <source>
        <strain evidence="15 17">NCTC12437</strain>
    </source>
</reference>
<keyword evidence="5 10" id="KW-0346">Stress response</keyword>
<feature type="region of interest" description="Disordered" evidence="13">
    <location>
        <begin position="16"/>
        <end position="48"/>
    </location>
</feature>
<evidence type="ECO:0000256" key="3">
    <source>
        <dbReference type="ARBA" id="ARBA00011738"/>
    </source>
</evidence>
<evidence type="ECO:0000256" key="5">
    <source>
        <dbReference type="ARBA" id="ARBA00023016"/>
    </source>
</evidence>
<dbReference type="Pfam" id="PF01025">
    <property type="entry name" value="GrpE"/>
    <property type="match status" value="1"/>
</dbReference>
<dbReference type="GO" id="GO:0005829">
    <property type="term" value="C:cytosol"/>
    <property type="evidence" value="ECO:0007669"/>
    <property type="project" value="TreeGrafter"/>
</dbReference>
<dbReference type="EMBL" id="UGNW01000001">
    <property type="protein sequence ID" value="STX32393.1"/>
    <property type="molecule type" value="Genomic_DNA"/>
</dbReference>
<dbReference type="PRINTS" id="PR00773">
    <property type="entry name" value="GRPEPROTEIN"/>
</dbReference>
<dbReference type="GO" id="GO:0051087">
    <property type="term" value="F:protein-folding chaperone binding"/>
    <property type="evidence" value="ECO:0007669"/>
    <property type="project" value="InterPro"/>
</dbReference>
<organism evidence="15 17">
    <name type="scientific">Legionella birminghamensis</name>
    <dbReference type="NCBI Taxonomy" id="28083"/>
    <lineage>
        <taxon>Bacteria</taxon>
        <taxon>Pseudomonadati</taxon>
        <taxon>Pseudomonadota</taxon>
        <taxon>Gammaproteobacteria</taxon>
        <taxon>Legionellales</taxon>
        <taxon>Legionellaceae</taxon>
        <taxon>Legionella</taxon>
    </lineage>
</organism>
<dbReference type="GO" id="GO:0000774">
    <property type="term" value="F:adenyl-nucleotide exchange factor activity"/>
    <property type="evidence" value="ECO:0007669"/>
    <property type="project" value="InterPro"/>
</dbReference>
<dbReference type="FunFam" id="2.30.22.10:FF:000001">
    <property type="entry name" value="Protein GrpE"/>
    <property type="match status" value="1"/>
</dbReference>
<dbReference type="Gene3D" id="2.30.22.10">
    <property type="entry name" value="Head domain of nucleotide exchange factor GrpE"/>
    <property type="match status" value="1"/>
</dbReference>
<dbReference type="SUPFAM" id="SSF58014">
    <property type="entry name" value="Coiled-coil domain of nucleotide exchange factor GrpE"/>
    <property type="match status" value="1"/>
</dbReference>
<dbReference type="OrthoDB" id="9789811at2"/>
<keyword evidence="16" id="KW-1185">Reference proteome</keyword>
<dbReference type="STRING" id="28083.Lbir_1625"/>
<evidence type="ECO:0000256" key="4">
    <source>
        <dbReference type="ARBA" id="ARBA00022490"/>
    </source>
</evidence>
<evidence type="ECO:0000256" key="6">
    <source>
        <dbReference type="ARBA" id="ARBA00023186"/>
    </source>
</evidence>
<evidence type="ECO:0000313" key="16">
    <source>
        <dbReference type="Proteomes" id="UP000054735"/>
    </source>
</evidence>
<evidence type="ECO:0000313" key="17">
    <source>
        <dbReference type="Proteomes" id="UP000255066"/>
    </source>
</evidence>
<evidence type="ECO:0000313" key="15">
    <source>
        <dbReference type="EMBL" id="STX32393.1"/>
    </source>
</evidence>
<sequence length="204" mass="22961">MSSEKTKDWKKIKETIEQKLNEDTEDSVEIDDEEDGGNGQTGTGNALDHPSYVALEEKLTLAEQQAHENWEKSVRAMAELENVRRRAERDISNAHRYGLEKFITSLLPVADSLEQAMQLADKSAQDGMYEGLELTMKLFLDALAKQDVQQIDPQGQLFNPQEHEAMSMVDAPGAEPNTIVTVFQKGYKMADRIIRPARVIVAKK</sequence>
<dbReference type="GO" id="GO:0042803">
    <property type="term" value="F:protein homodimerization activity"/>
    <property type="evidence" value="ECO:0007669"/>
    <property type="project" value="InterPro"/>
</dbReference>
<protein>
    <recommendedName>
        <fullName evidence="8 10">Protein GrpE</fullName>
    </recommendedName>
    <alternativeName>
        <fullName evidence="9 10">HSP-70 cofactor</fullName>
    </alternativeName>
</protein>
<dbReference type="InterPro" id="IPR009012">
    <property type="entry name" value="GrpE_head"/>
</dbReference>
<dbReference type="PANTHER" id="PTHR21237">
    <property type="entry name" value="GRPE PROTEIN"/>
    <property type="match status" value="1"/>
</dbReference>
<proteinExistence type="inferred from homology"/>
<dbReference type="PROSITE" id="PS01071">
    <property type="entry name" value="GRPE"/>
    <property type="match status" value="1"/>
</dbReference>
<name>A0A378IBI8_9GAMM</name>
<keyword evidence="4 10" id="KW-0963">Cytoplasm</keyword>
<dbReference type="AlphaFoldDB" id="A0A378IBI8"/>
<dbReference type="InterPro" id="IPR000740">
    <property type="entry name" value="GrpE"/>
</dbReference>
<evidence type="ECO:0000313" key="14">
    <source>
        <dbReference type="EMBL" id="KTC71770.1"/>
    </source>
</evidence>
<dbReference type="EMBL" id="LNXT01000019">
    <property type="protein sequence ID" value="KTC71770.1"/>
    <property type="molecule type" value="Genomic_DNA"/>
</dbReference>
<dbReference type="PANTHER" id="PTHR21237:SF23">
    <property type="entry name" value="GRPE PROTEIN HOMOLOG, MITOCHONDRIAL"/>
    <property type="match status" value="1"/>
</dbReference>
<comment type="subcellular location">
    <subcellularLocation>
        <location evidence="1 10">Cytoplasm</location>
    </subcellularLocation>
</comment>
<evidence type="ECO:0000256" key="11">
    <source>
        <dbReference type="RuleBase" id="RU000639"/>
    </source>
</evidence>
<comment type="subunit">
    <text evidence="3 10">Homodimer.</text>
</comment>
<comment type="function">
    <text evidence="7 10 11">Participates actively in the response to hyperosmotic and heat shock by preventing the aggregation of stress-denatured proteins, in association with DnaK and GrpE. It is the nucleotide exchange factor for DnaK and may function as a thermosensor. Unfolded proteins bind initially to DnaJ; upon interaction with the DnaJ-bound protein, DnaK hydrolyzes its bound ATP, resulting in the formation of a stable complex. GrpE releases ADP from DnaK; ATP binding to DnaK triggers the release of the substrate protein, thus completing the reaction cycle. Several rounds of ATP-dependent interactions between DnaJ, DnaK and GrpE are required for fully efficient folding.</text>
</comment>
<reference evidence="14 16" key="1">
    <citation type="submission" date="2015-11" db="EMBL/GenBank/DDBJ databases">
        <title>Genomic analysis of 38 Legionella species identifies large and diverse effector repertoires.</title>
        <authorList>
            <person name="Burstein D."/>
            <person name="Amaro F."/>
            <person name="Zusman T."/>
            <person name="Lifshitz Z."/>
            <person name="Cohen O."/>
            <person name="Gilbert J.A."/>
            <person name="Pupko T."/>
            <person name="Shuman H.A."/>
            <person name="Segal G."/>
        </authorList>
    </citation>
    <scope>NUCLEOTIDE SEQUENCE [LARGE SCALE GENOMIC DNA]</scope>
    <source>
        <strain evidence="14 16">CDC#1407-AL-14</strain>
    </source>
</reference>
<evidence type="ECO:0000256" key="8">
    <source>
        <dbReference type="ARBA" id="ARBA00072274"/>
    </source>
</evidence>
<evidence type="ECO:0000256" key="9">
    <source>
        <dbReference type="ARBA" id="ARBA00076414"/>
    </source>
</evidence>
<accession>A0A378IBI8</accession>
<dbReference type="NCBIfam" id="NF010748">
    <property type="entry name" value="PRK14150.1"/>
    <property type="match status" value="1"/>
</dbReference>
<dbReference type="Proteomes" id="UP000255066">
    <property type="component" value="Unassembled WGS sequence"/>
</dbReference>
<evidence type="ECO:0000256" key="13">
    <source>
        <dbReference type="SAM" id="MobiDB-lite"/>
    </source>
</evidence>